<evidence type="ECO:0000313" key="2">
    <source>
        <dbReference type="EMBL" id="KSA00222.1"/>
    </source>
</evidence>
<evidence type="ECO:0000259" key="1">
    <source>
        <dbReference type="PROSITE" id="PS50181"/>
    </source>
</evidence>
<comment type="caution">
    <text evidence="2">The sequence shown here is derived from an EMBL/GenBank/DDBJ whole genome shotgun (WGS) entry which is preliminary data.</text>
</comment>
<accession>A0A0V1PVE7</accession>
<dbReference type="Pfam" id="PF12937">
    <property type="entry name" value="F-box-like"/>
    <property type="match status" value="1"/>
</dbReference>
<dbReference type="OrthoDB" id="4084239at2759"/>
<name>A0A0V1PVE7_9ASCO</name>
<keyword evidence="3" id="KW-1185">Reference proteome</keyword>
<dbReference type="RefSeq" id="XP_015466324.1">
    <property type="nucleotide sequence ID" value="XM_015612843.1"/>
</dbReference>
<dbReference type="AlphaFoldDB" id="A0A0V1PVE7"/>
<protein>
    <recommendedName>
        <fullName evidence="1">F-box domain-containing protein</fullName>
    </recommendedName>
</protein>
<dbReference type="GeneID" id="26841023"/>
<organism evidence="2 3">
    <name type="scientific">Debaryomyces fabryi</name>
    <dbReference type="NCBI Taxonomy" id="58627"/>
    <lineage>
        <taxon>Eukaryota</taxon>
        <taxon>Fungi</taxon>
        <taxon>Dikarya</taxon>
        <taxon>Ascomycota</taxon>
        <taxon>Saccharomycotina</taxon>
        <taxon>Pichiomycetes</taxon>
        <taxon>Debaryomycetaceae</taxon>
        <taxon>Debaryomyces</taxon>
    </lineage>
</organism>
<reference evidence="2 3" key="1">
    <citation type="submission" date="2015-11" db="EMBL/GenBank/DDBJ databases">
        <title>The genome of Debaryomyces fabryi.</title>
        <authorList>
            <person name="Tafer H."/>
            <person name="Lopandic K."/>
        </authorList>
    </citation>
    <scope>NUCLEOTIDE SEQUENCE [LARGE SCALE GENOMIC DNA]</scope>
    <source>
        <strain evidence="2 3">CBS 789</strain>
    </source>
</reference>
<dbReference type="PROSITE" id="PS50181">
    <property type="entry name" value="FBOX"/>
    <property type="match status" value="1"/>
</dbReference>
<sequence length="698" mass="81594">MTSHSNPVVTVSPIKYPILTLEPQGQYQNSYYGRLCNKQSNQPNDSILKKLPSNLVSEIFQHVDQFDLVNLLLTCTDFYAIAIERLYKRVTVILNAEYPTRYNKNSKLFIRENGIKYMDSALIVSIEKLLTFIKILHVNPYLIQKVKFFVFDKCYSDNLLKQGQDLSLIQSEIIEFFGKNSYEMNFLHITFVDFVTGIEKLTKFLSHENIRNKIFKLFVTSYKDLYLPVVPQGLTNLFLMLDEVELMSIDKFDLLNPPYDVFNSIFTLTCSTNNQFGLEILRKIHLVNNDDEDSKLKLKGLTVFHCHNESITSDENDVFNSISNNNKHDLEYQNYVQSLDKSLLFKVISDKINLTYLTHLYLKIDCIERRNYNCNCFSKFFKDLAAYLVSKRGLPNLISFELELFPNLEWLRPHQILENILTPLGVFVKTLSNLSRLTIDFSTPGFKMFDSGMGMSSLVLNKLNERLMEAFFLCFFTSNQLRIISNLRTLQLPDFLTSFIYYKPAFYESLLHTCQCWGCSLVLDKLSDLFFPLNEDAEIQEMNDEATFYILIGFILGKLQADREVCIPIKQTTFNYKNYPIYKGQPHTLHNHFHRGENSCKCNIKEDINGESKLNIDNLVTTYIIHQLKPILQYLSMIFFKLDNLMIHGIYYEYDQSTRRLKPIFDDEQYPPEFLEERAKEIKSGKIPDLPFGYFRKG</sequence>
<dbReference type="SUPFAM" id="SSF81383">
    <property type="entry name" value="F-box domain"/>
    <property type="match status" value="1"/>
</dbReference>
<gene>
    <name evidence="2" type="ORF">AC631_04014</name>
</gene>
<dbReference type="InterPro" id="IPR001810">
    <property type="entry name" value="F-box_dom"/>
</dbReference>
<proteinExistence type="predicted"/>
<feature type="domain" description="F-box" evidence="1">
    <location>
        <begin position="45"/>
        <end position="90"/>
    </location>
</feature>
<dbReference type="InterPro" id="IPR036047">
    <property type="entry name" value="F-box-like_dom_sf"/>
</dbReference>
<dbReference type="EMBL" id="LMYN01000097">
    <property type="protein sequence ID" value="KSA00222.1"/>
    <property type="molecule type" value="Genomic_DNA"/>
</dbReference>
<dbReference type="CDD" id="cd09917">
    <property type="entry name" value="F-box_SF"/>
    <property type="match status" value="1"/>
</dbReference>
<evidence type="ECO:0000313" key="3">
    <source>
        <dbReference type="Proteomes" id="UP000054251"/>
    </source>
</evidence>
<dbReference type="Proteomes" id="UP000054251">
    <property type="component" value="Unassembled WGS sequence"/>
</dbReference>